<keyword evidence="2" id="KW-0812">Transmembrane</keyword>
<feature type="transmembrane region" description="Helical" evidence="2">
    <location>
        <begin position="105"/>
        <end position="126"/>
    </location>
</feature>
<dbReference type="EMBL" id="AMYB01000005">
    <property type="protein sequence ID" value="OAD02021.1"/>
    <property type="molecule type" value="Genomic_DNA"/>
</dbReference>
<evidence type="ECO:0000256" key="2">
    <source>
        <dbReference type="SAM" id="Phobius"/>
    </source>
</evidence>
<feature type="transmembrane region" description="Helical" evidence="2">
    <location>
        <begin position="67"/>
        <end position="85"/>
    </location>
</feature>
<feature type="transmembrane region" description="Helical" evidence="2">
    <location>
        <begin position="147"/>
        <end position="165"/>
    </location>
</feature>
<sequence length="210" mass="23034">MDDTKNLSQQQAPPPPVYQPSPQFDLPASSSSLSIAPSSIHEKNMLADEEQLQKVEDHKSSSGKWRLILRIVQLFCVVGSFGFQASANAWSGRTSVPFDNVALLYFFYGIEWAAFIWSSFCIYVQASMQFNSKHGNIKPAVGLAMDTLLAVLLGIAISMEIGAYTCPAGGFDGWCNFYNTGVSFGMLLFITFGANALWDLFSGLSCLRTK</sequence>
<keyword evidence="4" id="KW-1185">Reference proteome</keyword>
<gene>
    <name evidence="3" type="ORF">MUCCIDRAFT_82401</name>
</gene>
<reference evidence="3 4" key="1">
    <citation type="submission" date="2015-06" db="EMBL/GenBank/DDBJ databases">
        <title>Expansion of signal transduction pathways in fungi by whole-genome duplication.</title>
        <authorList>
            <consortium name="DOE Joint Genome Institute"/>
            <person name="Corrochano L.M."/>
            <person name="Kuo A."/>
            <person name="Marcet-Houben M."/>
            <person name="Polaino S."/>
            <person name="Salamov A."/>
            <person name="Villalobos J.M."/>
            <person name="Alvarez M.I."/>
            <person name="Avalos J."/>
            <person name="Benito E.P."/>
            <person name="Benoit I."/>
            <person name="Burger G."/>
            <person name="Camino L.P."/>
            <person name="Canovas D."/>
            <person name="Cerda-Olmedo E."/>
            <person name="Cheng J.-F."/>
            <person name="Dominguez A."/>
            <person name="Elias M."/>
            <person name="Eslava A.P."/>
            <person name="Glaser F."/>
            <person name="Grimwood J."/>
            <person name="Gutierrez G."/>
            <person name="Heitman J."/>
            <person name="Henrissat B."/>
            <person name="Iturriaga E.A."/>
            <person name="Lang B.F."/>
            <person name="Lavin J.L."/>
            <person name="Lee S."/>
            <person name="Li W."/>
            <person name="Lindquist E."/>
            <person name="Lopez-Garcia S."/>
            <person name="Luque E.M."/>
            <person name="Marcos A.T."/>
            <person name="Martin J."/>
            <person name="Mccluskey K."/>
            <person name="Medina H.R."/>
            <person name="Miralles-Duran A."/>
            <person name="Miyazaki A."/>
            <person name="Munoz-Torres E."/>
            <person name="Oguiza J.A."/>
            <person name="Ohm R."/>
            <person name="Olmedo M."/>
            <person name="Orejas M."/>
            <person name="Ortiz-Castellanos L."/>
            <person name="Pisabarro A.G."/>
            <person name="Rodriguez-Romero J."/>
            <person name="Ruiz-Herrera J."/>
            <person name="Ruiz-Vazquez R."/>
            <person name="Sanz C."/>
            <person name="Schackwitz W."/>
            <person name="Schmutz J."/>
            <person name="Shahriari M."/>
            <person name="Shelest E."/>
            <person name="Silva-Franco F."/>
            <person name="Soanes D."/>
            <person name="Syed K."/>
            <person name="Tagua V.G."/>
            <person name="Talbot N.J."/>
            <person name="Thon M."/>
            <person name="De Vries R.P."/>
            <person name="Wiebenga A."/>
            <person name="Yadav J.S."/>
            <person name="Braun E.L."/>
            <person name="Baker S."/>
            <person name="Garre V."/>
            <person name="Horwitz B."/>
            <person name="Torres-Martinez S."/>
            <person name="Idnurm A."/>
            <person name="Herrera-Estrella A."/>
            <person name="Gabaldon T."/>
            <person name="Grigoriev I.V."/>
        </authorList>
    </citation>
    <scope>NUCLEOTIDE SEQUENCE [LARGE SCALE GENOMIC DNA]</scope>
    <source>
        <strain evidence="3 4">CBS 277.49</strain>
    </source>
</reference>
<evidence type="ECO:0008006" key="5">
    <source>
        <dbReference type="Google" id="ProtNLM"/>
    </source>
</evidence>
<evidence type="ECO:0000256" key="1">
    <source>
        <dbReference type="SAM" id="MobiDB-lite"/>
    </source>
</evidence>
<evidence type="ECO:0000313" key="3">
    <source>
        <dbReference type="EMBL" id="OAD02021.1"/>
    </source>
</evidence>
<comment type="caution">
    <text evidence="3">The sequence shown here is derived from an EMBL/GenBank/DDBJ whole genome shotgun (WGS) entry which is preliminary data.</text>
</comment>
<accession>A0A168K5A8</accession>
<dbReference type="OrthoDB" id="3253553at2759"/>
<feature type="transmembrane region" description="Helical" evidence="2">
    <location>
        <begin position="177"/>
        <end position="201"/>
    </location>
</feature>
<name>A0A168K5A8_MUCCL</name>
<evidence type="ECO:0000313" key="4">
    <source>
        <dbReference type="Proteomes" id="UP000077051"/>
    </source>
</evidence>
<keyword evidence="2" id="KW-1133">Transmembrane helix</keyword>
<organism evidence="3 4">
    <name type="scientific">Mucor lusitanicus CBS 277.49</name>
    <dbReference type="NCBI Taxonomy" id="747725"/>
    <lineage>
        <taxon>Eukaryota</taxon>
        <taxon>Fungi</taxon>
        <taxon>Fungi incertae sedis</taxon>
        <taxon>Mucoromycota</taxon>
        <taxon>Mucoromycotina</taxon>
        <taxon>Mucoromycetes</taxon>
        <taxon>Mucorales</taxon>
        <taxon>Mucorineae</taxon>
        <taxon>Mucoraceae</taxon>
        <taxon>Mucor</taxon>
    </lineage>
</organism>
<feature type="compositionally biased region" description="Low complexity" evidence="1">
    <location>
        <begin position="20"/>
        <end position="34"/>
    </location>
</feature>
<protein>
    <recommendedName>
        <fullName evidence="5">MARVEL domain-containing protein</fullName>
    </recommendedName>
</protein>
<proteinExistence type="predicted"/>
<dbReference type="VEuPathDB" id="FungiDB:MUCCIDRAFT_82401"/>
<feature type="region of interest" description="Disordered" evidence="1">
    <location>
        <begin position="1"/>
        <end position="34"/>
    </location>
</feature>
<keyword evidence="2" id="KW-0472">Membrane</keyword>
<dbReference type="AlphaFoldDB" id="A0A168K5A8"/>
<dbReference type="Proteomes" id="UP000077051">
    <property type="component" value="Unassembled WGS sequence"/>
</dbReference>